<sequence>MVGEATSDYERIGGGEAVRQVVGRFYELVLGDPELAGYFVGADLVRLKRHQALLISQVLGGPAEYDGRELGAAHRGMGISSDDFGRVVVHLVAALREASVSEDIIGRVGDVLGGTKAEIVEA</sequence>
<dbReference type="GO" id="GO:0020037">
    <property type="term" value="F:heme binding"/>
    <property type="evidence" value="ECO:0007669"/>
    <property type="project" value="InterPro"/>
</dbReference>
<keyword evidence="7" id="KW-1185">Reference proteome</keyword>
<evidence type="ECO:0000256" key="2">
    <source>
        <dbReference type="ARBA" id="ARBA00022617"/>
    </source>
</evidence>
<keyword evidence="1" id="KW-0813">Transport</keyword>
<dbReference type="SUPFAM" id="SSF46458">
    <property type="entry name" value="Globin-like"/>
    <property type="match status" value="1"/>
</dbReference>
<keyword evidence="4 5" id="KW-0408">Iron</keyword>
<gene>
    <name evidence="6" type="ORF">Athai_07300</name>
</gene>
<keyword evidence="2 5" id="KW-0349">Heme</keyword>
<organism evidence="6 7">
    <name type="scientific">Actinocatenispora thailandica</name>
    <dbReference type="NCBI Taxonomy" id="227318"/>
    <lineage>
        <taxon>Bacteria</taxon>
        <taxon>Bacillati</taxon>
        <taxon>Actinomycetota</taxon>
        <taxon>Actinomycetes</taxon>
        <taxon>Micromonosporales</taxon>
        <taxon>Micromonosporaceae</taxon>
        <taxon>Actinocatenispora</taxon>
    </lineage>
</organism>
<evidence type="ECO:0000256" key="1">
    <source>
        <dbReference type="ARBA" id="ARBA00022448"/>
    </source>
</evidence>
<dbReference type="Proteomes" id="UP000611640">
    <property type="component" value="Chromosome"/>
</dbReference>
<evidence type="ECO:0000256" key="3">
    <source>
        <dbReference type="ARBA" id="ARBA00022723"/>
    </source>
</evidence>
<evidence type="ECO:0008006" key="8">
    <source>
        <dbReference type="Google" id="ProtNLM"/>
    </source>
</evidence>
<dbReference type="GO" id="GO:0019825">
    <property type="term" value="F:oxygen binding"/>
    <property type="evidence" value="ECO:0007669"/>
    <property type="project" value="InterPro"/>
</dbReference>
<protein>
    <recommendedName>
        <fullName evidence="8">Group 1 truncated hemoglobin</fullName>
    </recommendedName>
</protein>
<dbReference type="Gene3D" id="1.10.490.10">
    <property type="entry name" value="Globins"/>
    <property type="match status" value="1"/>
</dbReference>
<name>A0A7R7DKV7_9ACTN</name>
<accession>A0A7R7DKV7</accession>
<dbReference type="InterPro" id="IPR001486">
    <property type="entry name" value="Hemoglobin_trunc"/>
</dbReference>
<dbReference type="GO" id="GO:0046872">
    <property type="term" value="F:metal ion binding"/>
    <property type="evidence" value="ECO:0007669"/>
    <property type="project" value="UniProtKB-KW"/>
</dbReference>
<dbReference type="InterPro" id="IPR012292">
    <property type="entry name" value="Globin/Proto"/>
</dbReference>
<keyword evidence="3 5" id="KW-0479">Metal-binding</keyword>
<dbReference type="CDD" id="cd00454">
    <property type="entry name" value="TrHb1_N"/>
    <property type="match status" value="1"/>
</dbReference>
<dbReference type="AlphaFoldDB" id="A0A7R7DKV7"/>
<evidence type="ECO:0000313" key="7">
    <source>
        <dbReference type="Proteomes" id="UP000611640"/>
    </source>
</evidence>
<dbReference type="KEGG" id="atl:Athai_07300"/>
<evidence type="ECO:0000256" key="4">
    <source>
        <dbReference type="ARBA" id="ARBA00023004"/>
    </source>
</evidence>
<feature type="binding site" description="distal binding residue" evidence="5">
    <location>
        <position position="50"/>
    </location>
    <ligand>
        <name>heme</name>
        <dbReference type="ChEBI" id="CHEBI:30413"/>
    </ligand>
    <ligandPart>
        <name>Fe</name>
        <dbReference type="ChEBI" id="CHEBI:18248"/>
    </ligandPart>
</feature>
<evidence type="ECO:0000256" key="5">
    <source>
        <dbReference type="PIRSR" id="PIRSR601486-1"/>
    </source>
</evidence>
<reference evidence="6 7" key="1">
    <citation type="submission" date="2020-08" db="EMBL/GenBank/DDBJ databases">
        <title>Whole genome shotgun sequence of Actinocatenispora thailandica NBRC 105041.</title>
        <authorList>
            <person name="Komaki H."/>
            <person name="Tamura T."/>
        </authorList>
    </citation>
    <scope>NUCLEOTIDE SEQUENCE [LARGE SCALE GENOMIC DNA]</scope>
    <source>
        <strain evidence="6 7">NBRC 105041</strain>
    </source>
</reference>
<evidence type="ECO:0000313" key="6">
    <source>
        <dbReference type="EMBL" id="BCJ33227.1"/>
    </source>
</evidence>
<dbReference type="EMBL" id="AP023355">
    <property type="protein sequence ID" value="BCJ33227.1"/>
    <property type="molecule type" value="Genomic_DNA"/>
</dbReference>
<proteinExistence type="predicted"/>
<feature type="binding site" description="distal binding residue" evidence="5">
    <location>
        <position position="74"/>
    </location>
    <ligand>
        <name>heme</name>
        <dbReference type="ChEBI" id="CHEBI:30413"/>
    </ligand>
    <ligandPart>
        <name>Fe</name>
        <dbReference type="ChEBI" id="CHEBI:18248"/>
    </ligandPart>
</feature>
<dbReference type="InterPro" id="IPR009050">
    <property type="entry name" value="Globin-like_sf"/>
</dbReference>
<dbReference type="Pfam" id="PF01152">
    <property type="entry name" value="Bac_globin"/>
    <property type="match status" value="1"/>
</dbReference>